<dbReference type="Proteomes" id="UP001596447">
    <property type="component" value="Unassembled WGS sequence"/>
</dbReference>
<gene>
    <name evidence="4" type="ORF">ACFQJ9_19595</name>
</gene>
<reference evidence="4 5" key="1">
    <citation type="journal article" date="2019" name="Int. J. Syst. Evol. Microbiol.">
        <title>The Global Catalogue of Microorganisms (GCM) 10K type strain sequencing project: providing services to taxonomists for standard genome sequencing and annotation.</title>
        <authorList>
            <consortium name="The Broad Institute Genomics Platform"/>
            <consortium name="The Broad Institute Genome Sequencing Center for Infectious Disease"/>
            <person name="Wu L."/>
            <person name="Ma J."/>
        </authorList>
    </citation>
    <scope>NUCLEOTIDE SEQUENCE [LARGE SCALE GENOMIC DNA]</scope>
    <source>
        <strain evidence="4 5">XZGYJ-43</strain>
    </source>
</reference>
<sequence length="406" mass="42314">MRFQLDPGQLVATGSEIVRIVSLVLLAFLVAAVVALVYRWYFRDRISTGLSVLTGVSAVALALNTKSLFGLAMTGTPGIFELEQVLFNSIALAVAGAAGPVGARLGDRAAVEVFAFAGAREIEGEVSQLVQAVGRVVAVELPSEVEDIETYDPVSDETKAEVAGKTLLFPRRLTVDELRDRLANRLKDDYDIGYVDVDLEPDGTVTYLGLGRRVAGLGPTLAPGTGAVATRADPPNAASPGDLVQVWKAGDADGERERVATAELRGVADDVVTLALDETDAKRIAGGDYKLLTLPGEPSVDKQFASLLRAADETMAAVSIAAESALVGETVADLDVTVVAVRPSEGSVVPIPARSREFVPGDTVYVIARPEAIRRVEERAGASAAGESAGEVATGEAADSPDSGTS</sequence>
<keyword evidence="5" id="KW-1185">Reference proteome</keyword>
<dbReference type="Pfam" id="PF26503">
    <property type="entry name" value="DUF8167_3rd"/>
    <property type="match status" value="1"/>
</dbReference>
<feature type="region of interest" description="Disordered" evidence="1">
    <location>
        <begin position="378"/>
        <end position="406"/>
    </location>
</feature>
<keyword evidence="2" id="KW-0812">Transmembrane</keyword>
<dbReference type="Gene3D" id="3.30.70.1450">
    <property type="entry name" value="Regulator of K+ conductance, C-terminal domain"/>
    <property type="match status" value="1"/>
</dbReference>
<dbReference type="InterPro" id="IPR058480">
    <property type="entry name" value="DUF8167_N"/>
</dbReference>
<accession>A0ABD5Z8V7</accession>
<dbReference type="AlphaFoldDB" id="A0ABD5Z8V7"/>
<dbReference type="Pfam" id="PF26501">
    <property type="entry name" value="DUF8167"/>
    <property type="match status" value="1"/>
</dbReference>
<dbReference type="SUPFAM" id="SSF116726">
    <property type="entry name" value="TrkA C-terminal domain-like"/>
    <property type="match status" value="1"/>
</dbReference>
<dbReference type="InterPro" id="IPR058604">
    <property type="entry name" value="DUF8167_3rd"/>
</dbReference>
<feature type="transmembrane region" description="Helical" evidence="2">
    <location>
        <begin position="20"/>
        <end position="38"/>
    </location>
</feature>
<dbReference type="InterPro" id="IPR006037">
    <property type="entry name" value="RCK_C"/>
</dbReference>
<name>A0ABD5Z8V7_9EURY</name>
<protein>
    <submittedName>
        <fullName evidence="4">TrkA C-terminal domain-containing protein</fullName>
    </submittedName>
</protein>
<comment type="caution">
    <text evidence="4">The sequence shown here is derived from an EMBL/GenBank/DDBJ whole genome shotgun (WGS) entry which is preliminary data.</text>
</comment>
<feature type="transmembrane region" description="Helical" evidence="2">
    <location>
        <begin position="50"/>
        <end position="73"/>
    </location>
</feature>
<evidence type="ECO:0000313" key="5">
    <source>
        <dbReference type="Proteomes" id="UP001596447"/>
    </source>
</evidence>
<feature type="compositionally biased region" description="Low complexity" evidence="1">
    <location>
        <begin position="381"/>
        <end position="398"/>
    </location>
</feature>
<evidence type="ECO:0000256" key="1">
    <source>
        <dbReference type="SAM" id="MobiDB-lite"/>
    </source>
</evidence>
<dbReference type="Pfam" id="PF02080">
    <property type="entry name" value="TrkA_C"/>
    <property type="match status" value="1"/>
</dbReference>
<dbReference type="PROSITE" id="PS51202">
    <property type="entry name" value="RCK_C"/>
    <property type="match status" value="1"/>
</dbReference>
<dbReference type="Pfam" id="PF26502">
    <property type="entry name" value="DUF8167_2nd"/>
    <property type="match status" value="1"/>
</dbReference>
<evidence type="ECO:0000256" key="2">
    <source>
        <dbReference type="SAM" id="Phobius"/>
    </source>
</evidence>
<dbReference type="EMBL" id="JBHTAR010000011">
    <property type="protein sequence ID" value="MFC7201584.1"/>
    <property type="molecule type" value="Genomic_DNA"/>
</dbReference>
<proteinExistence type="predicted"/>
<dbReference type="RefSeq" id="WP_279528326.1">
    <property type="nucleotide sequence ID" value="NZ_CP122312.1"/>
</dbReference>
<keyword evidence="2" id="KW-0472">Membrane</keyword>
<dbReference type="InterPro" id="IPR036721">
    <property type="entry name" value="RCK_C_sf"/>
</dbReference>
<evidence type="ECO:0000259" key="3">
    <source>
        <dbReference type="PROSITE" id="PS51202"/>
    </source>
</evidence>
<keyword evidence="2" id="KW-1133">Transmembrane helix</keyword>
<feature type="domain" description="RCK C-terminal" evidence="3">
    <location>
        <begin position="302"/>
        <end position="382"/>
    </location>
</feature>
<organism evidence="4 5">
    <name type="scientific">Halospeciosus flavus</name>
    <dbReference type="NCBI Taxonomy" id="3032283"/>
    <lineage>
        <taxon>Archaea</taxon>
        <taxon>Methanobacteriati</taxon>
        <taxon>Methanobacteriota</taxon>
        <taxon>Stenosarchaea group</taxon>
        <taxon>Halobacteria</taxon>
        <taxon>Halobacteriales</taxon>
        <taxon>Halobacteriaceae</taxon>
        <taxon>Halospeciosus</taxon>
    </lineage>
</organism>
<evidence type="ECO:0000313" key="4">
    <source>
        <dbReference type="EMBL" id="MFC7201584.1"/>
    </source>
</evidence>
<dbReference type="InterPro" id="IPR058603">
    <property type="entry name" value="DUF8167_2nd"/>
</dbReference>